<keyword evidence="2" id="KW-1185">Reference proteome</keyword>
<dbReference type="InterPro" id="IPR023214">
    <property type="entry name" value="HAD_sf"/>
</dbReference>
<dbReference type="SFLD" id="SFLDG01129">
    <property type="entry name" value="C1.5:_HAD__Beta-PGM__Phosphata"/>
    <property type="match status" value="1"/>
</dbReference>
<name>A0ABV3R1Y1_9HYPH</name>
<comment type="caution">
    <text evidence="1">The sequence shown here is derived from an EMBL/GenBank/DDBJ whole genome shotgun (WGS) entry which is preliminary data.</text>
</comment>
<dbReference type="Proteomes" id="UP001556196">
    <property type="component" value="Unassembled WGS sequence"/>
</dbReference>
<dbReference type="InterPro" id="IPR036412">
    <property type="entry name" value="HAD-like_sf"/>
</dbReference>
<dbReference type="Gene3D" id="3.40.50.1000">
    <property type="entry name" value="HAD superfamily/HAD-like"/>
    <property type="match status" value="1"/>
</dbReference>
<dbReference type="PANTHER" id="PTHR18901:SF38">
    <property type="entry name" value="PSEUDOURIDINE-5'-PHOSPHATASE"/>
    <property type="match status" value="1"/>
</dbReference>
<sequence length="231" mass="24316">MPAAPKLVIFDCDGVLVDSETISVGVLAEFVRAAGTAIGDGDAYRLFLGRSVDAVRAALVSDFGLRLAPAQFDAIRNETYRRFRAALKPMPGVAEALARLPARRCVASSSSPDRVRLALSLTGLLEMLQPHIYSASMVARGKPAPDLFLHAAKEMGVRQEDCVVVEDSPAGIDAAKRAGMRVFAFTGGSHADAAGLADALEALRPDAMFADMSLLPGMLVAPRVPKGGRAV</sequence>
<dbReference type="CDD" id="cd07526">
    <property type="entry name" value="HAD_BPGM_like"/>
    <property type="match status" value="1"/>
</dbReference>
<dbReference type="NCBIfam" id="TIGR01509">
    <property type="entry name" value="HAD-SF-IA-v3"/>
    <property type="match status" value="1"/>
</dbReference>
<proteinExistence type="predicted"/>
<dbReference type="SFLD" id="SFLDG01135">
    <property type="entry name" value="C1.5.6:_HAD__Beta-PGM__Phospha"/>
    <property type="match status" value="1"/>
</dbReference>
<evidence type="ECO:0000313" key="1">
    <source>
        <dbReference type="EMBL" id="MEW9807332.1"/>
    </source>
</evidence>
<dbReference type="Pfam" id="PF00702">
    <property type="entry name" value="Hydrolase"/>
    <property type="match status" value="1"/>
</dbReference>
<dbReference type="NCBIfam" id="TIGR01549">
    <property type="entry name" value="HAD-SF-IA-v1"/>
    <property type="match status" value="1"/>
</dbReference>
<dbReference type="InterPro" id="IPR006439">
    <property type="entry name" value="HAD-SF_hydro_IA"/>
</dbReference>
<dbReference type="SFLD" id="SFLDS00003">
    <property type="entry name" value="Haloacid_Dehalogenase"/>
    <property type="match status" value="1"/>
</dbReference>
<reference evidence="1 2" key="1">
    <citation type="submission" date="2024-06" db="EMBL/GenBank/DDBJ databases">
        <authorList>
            <person name="Tuo L."/>
        </authorList>
    </citation>
    <scope>NUCLEOTIDE SEQUENCE [LARGE SCALE GENOMIC DNA]</scope>
    <source>
        <strain evidence="1 2">ZMM04-5</strain>
    </source>
</reference>
<dbReference type="EMBL" id="JBFOCI010000004">
    <property type="protein sequence ID" value="MEW9807332.1"/>
    <property type="molecule type" value="Genomic_DNA"/>
</dbReference>
<dbReference type="Gene3D" id="1.10.150.240">
    <property type="entry name" value="Putative phosphatase, domain 2"/>
    <property type="match status" value="1"/>
</dbReference>
<protein>
    <submittedName>
        <fullName evidence="1">HAD family hydrolase</fullName>
    </submittedName>
</protein>
<keyword evidence="1" id="KW-0378">Hydrolase</keyword>
<accession>A0ABV3R1Y1</accession>
<dbReference type="InterPro" id="IPR023198">
    <property type="entry name" value="PGP-like_dom2"/>
</dbReference>
<dbReference type="GO" id="GO:0016787">
    <property type="term" value="F:hydrolase activity"/>
    <property type="evidence" value="ECO:0007669"/>
    <property type="project" value="UniProtKB-KW"/>
</dbReference>
<dbReference type="RefSeq" id="WP_367724498.1">
    <property type="nucleotide sequence ID" value="NZ_JBFOCI010000004.1"/>
</dbReference>
<gene>
    <name evidence="1" type="ORF">ABUE31_15165</name>
</gene>
<organism evidence="1 2">
    <name type="scientific">Mesorhizobium marinum</name>
    <dbReference type="NCBI Taxonomy" id="3228790"/>
    <lineage>
        <taxon>Bacteria</taxon>
        <taxon>Pseudomonadati</taxon>
        <taxon>Pseudomonadota</taxon>
        <taxon>Alphaproteobacteria</taxon>
        <taxon>Hyphomicrobiales</taxon>
        <taxon>Phyllobacteriaceae</taxon>
        <taxon>Mesorhizobium</taxon>
    </lineage>
</organism>
<dbReference type="PANTHER" id="PTHR18901">
    <property type="entry name" value="2-DEOXYGLUCOSE-6-PHOSPHATE PHOSPHATASE 2"/>
    <property type="match status" value="1"/>
</dbReference>
<evidence type="ECO:0000313" key="2">
    <source>
        <dbReference type="Proteomes" id="UP001556196"/>
    </source>
</evidence>
<dbReference type="SUPFAM" id="SSF56784">
    <property type="entry name" value="HAD-like"/>
    <property type="match status" value="1"/>
</dbReference>